<comment type="caution">
    <text evidence="1">The sequence shown here is derived from an EMBL/GenBank/DDBJ whole genome shotgun (WGS) entry which is preliminary data.</text>
</comment>
<dbReference type="AlphaFoldDB" id="A0AA45UUE8"/>
<accession>A0AA45UUE8</accession>
<gene>
    <name evidence="1" type="ORF">ANAPC1_01477</name>
</gene>
<protein>
    <submittedName>
        <fullName evidence="1">Uncharacterized protein</fullName>
    </submittedName>
</protein>
<proteinExistence type="predicted"/>
<evidence type="ECO:0000313" key="1">
    <source>
        <dbReference type="EMBL" id="SBO15099.1"/>
    </source>
</evidence>
<evidence type="ECO:0000313" key="2">
    <source>
        <dbReference type="Proteomes" id="UP000078419"/>
    </source>
</evidence>
<reference evidence="2" key="1">
    <citation type="submission" date="2016-03" db="EMBL/GenBank/DDBJ databases">
        <authorList>
            <person name="Loux Valentin"/>
        </authorList>
    </citation>
    <scope>NUCLEOTIDE SEQUENCE [LARGE SCALE GENOMIC DNA]</scope>
    <source>
        <strain evidence="2">C1</strain>
    </source>
</reference>
<organism evidence="1 2">
    <name type="scientific">Anaplasma phagocytophilum</name>
    <name type="common">Ehrlichia phagocytophila</name>
    <dbReference type="NCBI Taxonomy" id="948"/>
    <lineage>
        <taxon>Bacteria</taxon>
        <taxon>Pseudomonadati</taxon>
        <taxon>Pseudomonadota</taxon>
        <taxon>Alphaproteobacteria</taxon>
        <taxon>Rickettsiales</taxon>
        <taxon>Anaplasmataceae</taxon>
        <taxon>Anaplasma</taxon>
        <taxon>phagocytophilum group</taxon>
    </lineage>
</organism>
<dbReference type="EMBL" id="FLLR01000205">
    <property type="protein sequence ID" value="SBO15099.1"/>
    <property type="molecule type" value="Genomic_DNA"/>
</dbReference>
<sequence length="78" mass="8433">MLGHQVVQQPLKTHGPDVLQSVALSRAVVAAHGLITDRLLHYLSALLNQLVQLQHAGCGQHGDHSTGWDEHRVSVQGT</sequence>
<name>A0AA45UUE8_ANAPH</name>
<dbReference type="Proteomes" id="UP000078419">
    <property type="component" value="Unassembled WGS sequence"/>
</dbReference>